<dbReference type="GO" id="GO:0030422">
    <property type="term" value="P:siRNA processing"/>
    <property type="evidence" value="ECO:0007669"/>
    <property type="project" value="TreeGrafter"/>
</dbReference>
<dbReference type="PROSITE" id="PS50137">
    <property type="entry name" value="DS_RBD"/>
    <property type="match status" value="1"/>
</dbReference>
<dbReference type="WBParaSite" id="Hba_14605">
    <property type="protein sequence ID" value="Hba_14605"/>
    <property type="gene ID" value="Hba_14605"/>
</dbReference>
<protein>
    <submittedName>
        <fullName evidence="6">DRBM domain-containing protein</fullName>
    </submittedName>
</protein>
<evidence type="ECO:0000313" key="5">
    <source>
        <dbReference type="Proteomes" id="UP000095283"/>
    </source>
</evidence>
<dbReference type="PANTHER" id="PTHR46205:SF4">
    <property type="entry name" value="LD06392P"/>
    <property type="match status" value="1"/>
</dbReference>
<dbReference type="Pfam" id="PF00035">
    <property type="entry name" value="dsrm"/>
    <property type="match status" value="1"/>
</dbReference>
<dbReference type="CDD" id="cd00048">
    <property type="entry name" value="DSRM_SF"/>
    <property type="match status" value="2"/>
</dbReference>
<proteinExistence type="predicted"/>
<dbReference type="Proteomes" id="UP000095283">
    <property type="component" value="Unplaced"/>
</dbReference>
<keyword evidence="3" id="KW-1133">Transmembrane helix</keyword>
<dbReference type="Gene3D" id="3.30.160.20">
    <property type="match status" value="2"/>
</dbReference>
<keyword evidence="3" id="KW-0472">Membrane</keyword>
<dbReference type="GO" id="GO:0070920">
    <property type="term" value="P:regulation of regulatory ncRNA processing"/>
    <property type="evidence" value="ECO:0007669"/>
    <property type="project" value="TreeGrafter"/>
</dbReference>
<organism evidence="5 6">
    <name type="scientific">Heterorhabditis bacteriophora</name>
    <name type="common">Entomopathogenic nematode worm</name>
    <dbReference type="NCBI Taxonomy" id="37862"/>
    <lineage>
        <taxon>Eukaryota</taxon>
        <taxon>Metazoa</taxon>
        <taxon>Ecdysozoa</taxon>
        <taxon>Nematoda</taxon>
        <taxon>Chromadorea</taxon>
        <taxon>Rhabditida</taxon>
        <taxon>Rhabditina</taxon>
        <taxon>Rhabditomorpha</taxon>
        <taxon>Strongyloidea</taxon>
        <taxon>Heterorhabditidae</taxon>
        <taxon>Heterorhabditis</taxon>
    </lineage>
</organism>
<dbReference type="GO" id="GO:0005737">
    <property type="term" value="C:cytoplasm"/>
    <property type="evidence" value="ECO:0007669"/>
    <property type="project" value="TreeGrafter"/>
</dbReference>
<accession>A0A1I7XB76</accession>
<name>A0A1I7XB76_HETBA</name>
<dbReference type="GO" id="GO:0046912">
    <property type="term" value="F:acyltransferase activity, acyl groups converted into alkyl on transfer"/>
    <property type="evidence" value="ECO:0007669"/>
    <property type="project" value="InterPro"/>
</dbReference>
<evidence type="ECO:0000256" key="1">
    <source>
        <dbReference type="ARBA" id="ARBA00022884"/>
    </source>
</evidence>
<evidence type="ECO:0000259" key="4">
    <source>
        <dbReference type="PROSITE" id="PS50137"/>
    </source>
</evidence>
<evidence type="ECO:0000313" key="6">
    <source>
        <dbReference type="WBParaSite" id="Hba_14605"/>
    </source>
</evidence>
<dbReference type="SUPFAM" id="SSF54768">
    <property type="entry name" value="dsRNA-binding domain-like"/>
    <property type="match status" value="1"/>
</dbReference>
<keyword evidence="1 2" id="KW-0694">RNA-binding</keyword>
<keyword evidence="3" id="KW-0812">Transmembrane</keyword>
<dbReference type="InterPro" id="IPR036969">
    <property type="entry name" value="Citrate_synthase_sf"/>
</dbReference>
<dbReference type="SUPFAM" id="SSF48256">
    <property type="entry name" value="Citrate synthase"/>
    <property type="match status" value="1"/>
</dbReference>
<dbReference type="InterPro" id="IPR016142">
    <property type="entry name" value="Citrate_synth-like_lrg_a-sub"/>
</dbReference>
<dbReference type="PANTHER" id="PTHR46205">
    <property type="entry name" value="LOQUACIOUS, ISOFORM B"/>
    <property type="match status" value="1"/>
</dbReference>
<reference evidence="6" key="1">
    <citation type="submission" date="2016-11" db="UniProtKB">
        <authorList>
            <consortium name="WormBaseParasite"/>
        </authorList>
    </citation>
    <scope>IDENTIFICATION</scope>
</reference>
<evidence type="ECO:0000256" key="3">
    <source>
        <dbReference type="SAM" id="Phobius"/>
    </source>
</evidence>
<dbReference type="GO" id="GO:0070578">
    <property type="term" value="C:RISC-loading complex"/>
    <property type="evidence" value="ECO:0007669"/>
    <property type="project" value="TreeGrafter"/>
</dbReference>
<dbReference type="AlphaFoldDB" id="A0A1I7XB76"/>
<keyword evidence="5" id="KW-1185">Reference proteome</keyword>
<dbReference type="InterPro" id="IPR014720">
    <property type="entry name" value="dsRBD_dom"/>
</dbReference>
<dbReference type="GO" id="GO:0003725">
    <property type="term" value="F:double-stranded RNA binding"/>
    <property type="evidence" value="ECO:0007669"/>
    <property type="project" value="TreeGrafter"/>
</dbReference>
<evidence type="ECO:0000256" key="2">
    <source>
        <dbReference type="PROSITE-ProRule" id="PRU00266"/>
    </source>
</evidence>
<dbReference type="Gene3D" id="1.10.580.10">
    <property type="entry name" value="Citrate Synthase, domain 1"/>
    <property type="match status" value="1"/>
</dbReference>
<dbReference type="InterPro" id="IPR051247">
    <property type="entry name" value="RLC_Component"/>
</dbReference>
<dbReference type="GO" id="GO:0035197">
    <property type="term" value="F:siRNA binding"/>
    <property type="evidence" value="ECO:0007669"/>
    <property type="project" value="TreeGrafter"/>
</dbReference>
<dbReference type="GO" id="GO:0016442">
    <property type="term" value="C:RISC complex"/>
    <property type="evidence" value="ECO:0007669"/>
    <property type="project" value="TreeGrafter"/>
</dbReference>
<feature type="domain" description="DRBM" evidence="4">
    <location>
        <begin position="42"/>
        <end position="111"/>
    </location>
</feature>
<feature type="transmembrane region" description="Helical" evidence="3">
    <location>
        <begin position="144"/>
        <end position="162"/>
    </location>
</feature>
<sequence length="286" mass="32232">MPSIYDCFTPISELLIQEPSYFRQECSYVSNIKPQTNFSQKSPVTILLEGSRRIYDTLPIYTTISERHSEGNIPWFLISCSLMGVETQGEAKTKKSAKHIAAIAMLHAIVDKGYSKEFGLPSSSDEDAHKAMLVFTMTILNSNIPIVALMISVFLLEILLWISKEKKTMRIATMLIKIMLVNFRSCECQKNKMAMPIFESVESGPHHSKTFVTTCKGHVIPAHNAKVKEFRAQHGNTVVQNVNIDMDSMDLLAKLPTVAAMIYRNLYRDGSAVGVIDPKKDWFVYT</sequence>
<dbReference type="GO" id="GO:0005634">
    <property type="term" value="C:nucleus"/>
    <property type="evidence" value="ECO:0007669"/>
    <property type="project" value="TreeGrafter"/>
</dbReference>